<evidence type="ECO:0000313" key="3">
    <source>
        <dbReference type="Proteomes" id="UP001162131"/>
    </source>
</evidence>
<name>A0AAU9K3I1_9CILI</name>
<keyword evidence="3" id="KW-1185">Reference proteome</keyword>
<proteinExistence type="predicted"/>
<dbReference type="GO" id="GO:0005737">
    <property type="term" value="C:cytoplasm"/>
    <property type="evidence" value="ECO:0007669"/>
    <property type="project" value="TreeGrafter"/>
</dbReference>
<accession>A0AAU9K3I1</accession>
<dbReference type="InterPro" id="IPR011021">
    <property type="entry name" value="Arrestin-like_N"/>
</dbReference>
<evidence type="ECO:0000259" key="1">
    <source>
        <dbReference type="Pfam" id="PF00339"/>
    </source>
</evidence>
<organism evidence="2 3">
    <name type="scientific">Blepharisma stoltei</name>
    <dbReference type="NCBI Taxonomy" id="1481888"/>
    <lineage>
        <taxon>Eukaryota</taxon>
        <taxon>Sar</taxon>
        <taxon>Alveolata</taxon>
        <taxon>Ciliophora</taxon>
        <taxon>Postciliodesmatophora</taxon>
        <taxon>Heterotrichea</taxon>
        <taxon>Heterotrichida</taxon>
        <taxon>Blepharismidae</taxon>
        <taxon>Blepharisma</taxon>
    </lineage>
</organism>
<evidence type="ECO:0000313" key="2">
    <source>
        <dbReference type="EMBL" id="CAG9331961.1"/>
    </source>
</evidence>
<protein>
    <recommendedName>
        <fullName evidence="1">Arrestin-like N-terminal domain-containing protein</fullName>
    </recommendedName>
</protein>
<dbReference type="AlphaFoldDB" id="A0AAU9K3I1"/>
<dbReference type="Pfam" id="PF00339">
    <property type="entry name" value="Arrestin_N"/>
    <property type="match status" value="1"/>
</dbReference>
<dbReference type="PANTHER" id="PTHR11188:SF17">
    <property type="entry name" value="FI21816P1"/>
    <property type="match status" value="1"/>
</dbReference>
<feature type="domain" description="Arrestin-like N-terminal" evidence="1">
    <location>
        <begin position="16"/>
        <end position="155"/>
    </location>
</feature>
<reference evidence="2" key="1">
    <citation type="submission" date="2021-09" db="EMBL/GenBank/DDBJ databases">
        <authorList>
            <consortium name="AG Swart"/>
            <person name="Singh M."/>
            <person name="Singh A."/>
            <person name="Seah K."/>
            <person name="Emmerich C."/>
        </authorList>
    </citation>
    <scope>NUCLEOTIDE SEQUENCE</scope>
    <source>
        <strain evidence="2">ATCC30299</strain>
    </source>
</reference>
<dbReference type="InterPro" id="IPR050357">
    <property type="entry name" value="Arrestin_domain-protein"/>
</dbReference>
<dbReference type="InterPro" id="IPR014752">
    <property type="entry name" value="Arrestin-like_C"/>
</dbReference>
<sequence length="343" mass="38790">MGTSSVKGGMHIQLESRCLQTGSEATGAINVMLQETLPPCTLMLQFKGVEKTHWVERYSDAPDADRSHWHLKSESAHFNGHQIIINVRYPIYHWNCNVPPGSYTFPFSLRLPHQLPGSFTFSKGSTHASIEYHFKSKFILPNRKKLKDKVEVHIYEKIEAFSTNIVLEETIPLEGCCTNKGTFYFKSKFSQDAYTPDQVASAIIEADNTYGNLKITHLACTLWRTVRLRVVTSTWFTKEKILEVRTRGVGIGEKLSESDAVFLNLDLPSVRHLIGSKFSTTGSIIECMYSLDSHAILEGCSLCGGENPSIEIPMIIYAMYAHPPRQIEIPQGWNPQVFEQVRF</sequence>
<gene>
    <name evidence="2" type="ORF">BSTOLATCC_MIC54015</name>
</gene>
<dbReference type="GO" id="GO:0015031">
    <property type="term" value="P:protein transport"/>
    <property type="evidence" value="ECO:0007669"/>
    <property type="project" value="TreeGrafter"/>
</dbReference>
<dbReference type="PANTHER" id="PTHR11188">
    <property type="entry name" value="ARRESTIN DOMAIN CONTAINING PROTEIN"/>
    <property type="match status" value="1"/>
</dbReference>
<dbReference type="Gene3D" id="2.60.40.640">
    <property type="match status" value="2"/>
</dbReference>
<comment type="caution">
    <text evidence="2">The sequence shown here is derived from an EMBL/GenBank/DDBJ whole genome shotgun (WGS) entry which is preliminary data.</text>
</comment>
<dbReference type="EMBL" id="CAJZBQ010000053">
    <property type="protein sequence ID" value="CAG9331961.1"/>
    <property type="molecule type" value="Genomic_DNA"/>
</dbReference>
<dbReference type="Proteomes" id="UP001162131">
    <property type="component" value="Unassembled WGS sequence"/>
</dbReference>